<keyword evidence="1" id="KW-0812">Transmembrane</keyword>
<proteinExistence type="predicted"/>
<sequence length="95" mass="10443">MAYSQNIVTQLAQKALRNWGRGYMGGGTWGELILRIPSLRVLVMLCPVIANGIFFCFLGLQTPLAGGSYVSLDVVKLHKPSAHTVLWKLITVQKS</sequence>
<dbReference type="AlphaFoldDB" id="A0A974D0W3"/>
<protein>
    <submittedName>
        <fullName evidence="2">Uncharacterized protein</fullName>
    </submittedName>
</protein>
<organism evidence="2 3">
    <name type="scientific">Xenopus laevis</name>
    <name type="common">African clawed frog</name>
    <dbReference type="NCBI Taxonomy" id="8355"/>
    <lineage>
        <taxon>Eukaryota</taxon>
        <taxon>Metazoa</taxon>
        <taxon>Chordata</taxon>
        <taxon>Craniata</taxon>
        <taxon>Vertebrata</taxon>
        <taxon>Euteleostomi</taxon>
        <taxon>Amphibia</taxon>
        <taxon>Batrachia</taxon>
        <taxon>Anura</taxon>
        <taxon>Pipoidea</taxon>
        <taxon>Pipidae</taxon>
        <taxon>Xenopodinae</taxon>
        <taxon>Xenopus</taxon>
        <taxon>Xenopus</taxon>
    </lineage>
</organism>
<dbReference type="Proteomes" id="UP000694892">
    <property type="component" value="Chromosome 4S"/>
</dbReference>
<reference evidence="3" key="1">
    <citation type="journal article" date="2016" name="Nature">
        <title>Genome evolution in the allotetraploid frog Xenopus laevis.</title>
        <authorList>
            <person name="Session A.M."/>
            <person name="Uno Y."/>
            <person name="Kwon T."/>
            <person name="Chapman J.A."/>
            <person name="Toyoda A."/>
            <person name="Takahashi S."/>
            <person name="Fukui A."/>
            <person name="Hikosaka A."/>
            <person name="Suzuki A."/>
            <person name="Kondo M."/>
            <person name="van Heeringen S.J."/>
            <person name="Quigley I."/>
            <person name="Heinz S."/>
            <person name="Ogino H."/>
            <person name="Ochi H."/>
            <person name="Hellsten U."/>
            <person name="Lyons J.B."/>
            <person name="Simakov O."/>
            <person name="Putnam N."/>
            <person name="Stites J."/>
            <person name="Kuroki Y."/>
            <person name="Tanaka T."/>
            <person name="Michiue T."/>
            <person name="Watanabe M."/>
            <person name="Bogdanovic O."/>
            <person name="Lister R."/>
            <person name="Georgiou G."/>
            <person name="Paranjpe S.S."/>
            <person name="van Kruijsbergen I."/>
            <person name="Shu S."/>
            <person name="Carlson J."/>
            <person name="Kinoshita T."/>
            <person name="Ohta Y."/>
            <person name="Mawaribuchi S."/>
            <person name="Jenkins J."/>
            <person name="Grimwood J."/>
            <person name="Schmutz J."/>
            <person name="Mitros T."/>
            <person name="Mozaffari S.V."/>
            <person name="Suzuki Y."/>
            <person name="Haramoto Y."/>
            <person name="Yamamoto T.S."/>
            <person name="Takagi C."/>
            <person name="Heald R."/>
            <person name="Miller K."/>
            <person name="Haudenschild C."/>
            <person name="Kitzman J."/>
            <person name="Nakayama T."/>
            <person name="Izutsu Y."/>
            <person name="Robert J."/>
            <person name="Fortriede J."/>
            <person name="Burns K."/>
            <person name="Lotay V."/>
            <person name="Karimi K."/>
            <person name="Yasuoka Y."/>
            <person name="Dichmann D.S."/>
            <person name="Flajnik M.F."/>
            <person name="Houston D.W."/>
            <person name="Shendure J."/>
            <person name="DuPasquier L."/>
            <person name="Vize P.D."/>
            <person name="Zorn A.M."/>
            <person name="Ito M."/>
            <person name="Marcotte E.M."/>
            <person name="Wallingford J.B."/>
            <person name="Ito Y."/>
            <person name="Asashima M."/>
            <person name="Ueno N."/>
            <person name="Matsuda Y."/>
            <person name="Veenstra G.J."/>
            <person name="Fujiyama A."/>
            <person name="Harland R.M."/>
            <person name="Taira M."/>
            <person name="Rokhsar D.S."/>
        </authorList>
    </citation>
    <scope>NUCLEOTIDE SEQUENCE [LARGE SCALE GENOMIC DNA]</scope>
    <source>
        <strain evidence="3">J</strain>
    </source>
</reference>
<evidence type="ECO:0000256" key="1">
    <source>
        <dbReference type="SAM" id="Phobius"/>
    </source>
</evidence>
<accession>A0A974D0W3</accession>
<gene>
    <name evidence="2" type="ORF">XELAEV_18024652mg</name>
</gene>
<keyword evidence="1" id="KW-1133">Transmembrane helix</keyword>
<evidence type="ECO:0000313" key="3">
    <source>
        <dbReference type="Proteomes" id="UP000694892"/>
    </source>
</evidence>
<name>A0A974D0W3_XENLA</name>
<dbReference type="EMBL" id="CM004473">
    <property type="protein sequence ID" value="OCT82140.1"/>
    <property type="molecule type" value="Genomic_DNA"/>
</dbReference>
<feature type="transmembrane region" description="Helical" evidence="1">
    <location>
        <begin position="41"/>
        <end position="60"/>
    </location>
</feature>
<keyword evidence="1" id="KW-0472">Membrane</keyword>
<evidence type="ECO:0000313" key="2">
    <source>
        <dbReference type="EMBL" id="OCT82140.1"/>
    </source>
</evidence>